<dbReference type="GO" id="GO:0008017">
    <property type="term" value="F:microtubule binding"/>
    <property type="evidence" value="ECO:0007669"/>
    <property type="project" value="InterPro"/>
</dbReference>
<feature type="compositionally biased region" description="Basic and acidic residues" evidence="5">
    <location>
        <begin position="380"/>
        <end position="392"/>
    </location>
</feature>
<keyword evidence="2" id="KW-0963">Cytoplasm</keyword>
<evidence type="ECO:0000313" key="7">
    <source>
        <dbReference type="EMBL" id="OMJ77517.1"/>
    </source>
</evidence>
<dbReference type="PROSITE" id="PS51460">
    <property type="entry name" value="GAR"/>
    <property type="match status" value="1"/>
</dbReference>
<evidence type="ECO:0000256" key="3">
    <source>
        <dbReference type="ARBA" id="ARBA00023212"/>
    </source>
</evidence>
<name>A0A1R2BL27_9CILI</name>
<accession>A0A1R2BL27</accession>
<comment type="caution">
    <text evidence="7">The sequence shown here is derived from an EMBL/GenBank/DDBJ whole genome shotgun (WGS) entry which is preliminary data.</text>
</comment>
<reference evidence="7 8" key="1">
    <citation type="submission" date="2016-11" db="EMBL/GenBank/DDBJ databases">
        <title>The macronuclear genome of Stentor coeruleus: a giant cell with tiny introns.</title>
        <authorList>
            <person name="Slabodnick M."/>
            <person name="Ruby J.G."/>
            <person name="Reiff S.B."/>
            <person name="Swart E.C."/>
            <person name="Gosai S."/>
            <person name="Prabakaran S."/>
            <person name="Witkowska E."/>
            <person name="Larue G.E."/>
            <person name="Fisher S."/>
            <person name="Freeman R.M."/>
            <person name="Gunawardena J."/>
            <person name="Chu W."/>
            <person name="Stover N.A."/>
            <person name="Gregory B.D."/>
            <person name="Nowacki M."/>
            <person name="Derisi J."/>
            <person name="Roy S.W."/>
            <person name="Marshall W.F."/>
            <person name="Sood P."/>
        </authorList>
    </citation>
    <scope>NUCLEOTIDE SEQUENCE [LARGE SCALE GENOMIC DNA]</scope>
    <source>
        <strain evidence="7">WM001</strain>
    </source>
</reference>
<gene>
    <name evidence="7" type="ORF">SteCoe_22878</name>
</gene>
<feature type="domain" description="GAR" evidence="6">
    <location>
        <begin position="615"/>
        <end position="685"/>
    </location>
</feature>
<sequence>MSKSKSQKLQLELKDVTGIPAGLVQCKIEVAGNTASVDMKNSMSCILEEVALNTVITISLLRTNEIIAVSRISFNAMFGESLQGKAEKWVRLKETNPSGRDLKVKLAGSLFPNHPGKDKSYTVPAKPASDTSYKQPDIKSQEISISKIRNSEPPRCPYVSKLAISEAPQEKLADLWKNREIFGDLTQEKSIRITLEPETFNKPGSEMPKYDISTLDVLDILKLKEIGGFQLKKLLKTLNEEVKNSTYAALNLPFARNQLIAKVNERTEKHAEAEKLSQEILKTSAEKTKELAELLNQRTELMKIMQAEEEKYKELETDVDVVKAAIGLATSENIRLKAECIRYGDADKVHKELQAQVKEGLTRKTNLEKAFQSSESQLKSLKDRTDTQKEKLKKEKEDIANNLKELTKRKDLVMKENNTLKKQLADVKQRMSTEQNIKQYLKEARNNNTLESSKRDQTYYDLEEFIHTMQLQIEEFKNKQKTLMTNRKAVSQSISSLEKELESKESQIIDLKRKISEGCSNQITLEQMYCIKSDISQLIDELNKLQKIHNEGRDVILKGLDQGVEYIMKESDQVIEDTRELDSLIDNLDNKDYELDNLKIMVGEAKTRTAPYVPKIDDPVDVALSEFLNSLDEPIPIPFTRENEGIYMFGTKRIFLKLENNNVKIRVGGGYTNIEEFIEIYTSTELERQEEAMEETMPQMMESLSRFSGKSGMSPQRAARIIQGSVEAISQGSPLKATARKKNK</sequence>
<evidence type="ECO:0000256" key="2">
    <source>
        <dbReference type="ARBA" id="ARBA00022490"/>
    </source>
</evidence>
<evidence type="ECO:0000259" key="6">
    <source>
        <dbReference type="PROSITE" id="PS51460"/>
    </source>
</evidence>
<dbReference type="EMBL" id="MPUH01000571">
    <property type="protein sequence ID" value="OMJ77517.1"/>
    <property type="molecule type" value="Genomic_DNA"/>
</dbReference>
<dbReference type="InterPro" id="IPR003108">
    <property type="entry name" value="GAR_dom"/>
</dbReference>
<dbReference type="SUPFAM" id="SSF143575">
    <property type="entry name" value="GAS2 domain-like"/>
    <property type="match status" value="1"/>
</dbReference>
<dbReference type="Gene3D" id="3.30.920.20">
    <property type="entry name" value="Gas2-like domain"/>
    <property type="match status" value="1"/>
</dbReference>
<evidence type="ECO:0000256" key="4">
    <source>
        <dbReference type="SAM" id="Coils"/>
    </source>
</evidence>
<keyword evidence="4" id="KW-0175">Coiled coil</keyword>
<protein>
    <recommendedName>
        <fullName evidence="6">GAR domain-containing protein</fullName>
    </recommendedName>
</protein>
<organism evidence="7 8">
    <name type="scientific">Stentor coeruleus</name>
    <dbReference type="NCBI Taxonomy" id="5963"/>
    <lineage>
        <taxon>Eukaryota</taxon>
        <taxon>Sar</taxon>
        <taxon>Alveolata</taxon>
        <taxon>Ciliophora</taxon>
        <taxon>Postciliodesmatophora</taxon>
        <taxon>Heterotrichea</taxon>
        <taxon>Heterotrichida</taxon>
        <taxon>Stentoridae</taxon>
        <taxon>Stentor</taxon>
    </lineage>
</organism>
<feature type="coiled-coil region" evidence="4">
    <location>
        <begin position="487"/>
        <end position="514"/>
    </location>
</feature>
<feature type="region of interest" description="Disordered" evidence="5">
    <location>
        <begin position="372"/>
        <end position="392"/>
    </location>
</feature>
<evidence type="ECO:0000313" key="8">
    <source>
        <dbReference type="Proteomes" id="UP000187209"/>
    </source>
</evidence>
<dbReference type="OrthoDB" id="298720at2759"/>
<evidence type="ECO:0000256" key="5">
    <source>
        <dbReference type="SAM" id="MobiDB-lite"/>
    </source>
</evidence>
<dbReference type="Proteomes" id="UP000187209">
    <property type="component" value="Unassembled WGS sequence"/>
</dbReference>
<dbReference type="AlphaFoldDB" id="A0A1R2BL27"/>
<dbReference type="InterPro" id="IPR036534">
    <property type="entry name" value="GAR_dom_sf"/>
</dbReference>
<keyword evidence="3" id="KW-0206">Cytoskeleton</keyword>
<comment type="subcellular location">
    <subcellularLocation>
        <location evidence="1">Cytoplasm</location>
        <location evidence="1">Cytoskeleton</location>
    </subcellularLocation>
</comment>
<feature type="region of interest" description="Disordered" evidence="5">
    <location>
        <begin position="117"/>
        <end position="136"/>
    </location>
</feature>
<dbReference type="Pfam" id="PF02187">
    <property type="entry name" value="GAS2"/>
    <property type="match status" value="1"/>
</dbReference>
<proteinExistence type="predicted"/>
<keyword evidence="8" id="KW-1185">Reference proteome</keyword>
<dbReference type="GO" id="GO:0005856">
    <property type="term" value="C:cytoskeleton"/>
    <property type="evidence" value="ECO:0007669"/>
    <property type="project" value="UniProtKB-SubCell"/>
</dbReference>
<feature type="coiled-coil region" evidence="4">
    <location>
        <begin position="291"/>
        <end position="325"/>
    </location>
</feature>
<evidence type="ECO:0000256" key="1">
    <source>
        <dbReference type="ARBA" id="ARBA00004245"/>
    </source>
</evidence>